<dbReference type="InterPro" id="IPR043502">
    <property type="entry name" value="DNA/RNA_pol_sf"/>
</dbReference>
<dbReference type="AlphaFoldDB" id="A0A4Z0F7G2"/>
<dbReference type="Pfam" id="PF13482">
    <property type="entry name" value="RNase_H_2"/>
    <property type="match status" value="1"/>
</dbReference>
<dbReference type="Proteomes" id="UP000297890">
    <property type="component" value="Unassembled WGS sequence"/>
</dbReference>
<dbReference type="SUPFAM" id="SSF56672">
    <property type="entry name" value="DNA/RNA polymerases"/>
    <property type="match status" value="1"/>
</dbReference>
<dbReference type="GO" id="GO:0003887">
    <property type="term" value="F:DNA-directed DNA polymerase activity"/>
    <property type="evidence" value="ECO:0007669"/>
    <property type="project" value="UniProtKB-KW"/>
</dbReference>
<keyword evidence="6" id="KW-0548">Nucleotidyltransferase</keyword>
<evidence type="ECO:0000256" key="7">
    <source>
        <dbReference type="ARBA" id="ARBA00022705"/>
    </source>
</evidence>
<evidence type="ECO:0000256" key="1">
    <source>
        <dbReference type="ARBA" id="ARBA00007705"/>
    </source>
</evidence>
<gene>
    <name evidence="12" type="ORF">E4680_11695</name>
</gene>
<evidence type="ECO:0000256" key="6">
    <source>
        <dbReference type="ARBA" id="ARBA00022695"/>
    </source>
</evidence>
<reference evidence="12 13" key="1">
    <citation type="journal article" date="2019" name="ISME J.">
        <title>Candidatus Macondimonas diazotrophica, a novel gammaproteobacterial genus dominating crude-oil-contaminated coastal sediments.</title>
        <authorList>
            <person name="Karthikeyan S."/>
            <person name="Konstantinidis K."/>
        </authorList>
    </citation>
    <scope>NUCLEOTIDE SEQUENCE [LARGE SCALE GENOMIC DNA]</scope>
    <source>
        <strain evidence="12 13">KTK01</strain>
    </source>
</reference>
<keyword evidence="5" id="KW-0808">Transferase</keyword>
<dbReference type="EC" id="2.7.7.7" evidence="3"/>
<dbReference type="SUPFAM" id="SSF53098">
    <property type="entry name" value="Ribonuclease H-like"/>
    <property type="match status" value="1"/>
</dbReference>
<evidence type="ECO:0000256" key="5">
    <source>
        <dbReference type="ARBA" id="ARBA00022679"/>
    </source>
</evidence>
<protein>
    <recommendedName>
        <fullName evidence="4">DNA polymerase I</fullName>
        <ecNumber evidence="3">2.7.7.7</ecNumber>
    </recommendedName>
</protein>
<dbReference type="InterPro" id="IPR002298">
    <property type="entry name" value="DNA_polymerase_A"/>
</dbReference>
<evidence type="ECO:0000313" key="12">
    <source>
        <dbReference type="EMBL" id="TFZ81639.1"/>
    </source>
</evidence>
<dbReference type="InterPro" id="IPR001098">
    <property type="entry name" value="DNA-dir_DNA_pol_A_palm_dom"/>
</dbReference>
<dbReference type="EMBL" id="SRIO01000018">
    <property type="protein sequence ID" value="TFZ81639.1"/>
    <property type="molecule type" value="Genomic_DNA"/>
</dbReference>
<dbReference type="RefSeq" id="WP_135282604.1">
    <property type="nucleotide sequence ID" value="NZ_SRIO01000018.1"/>
</dbReference>
<dbReference type="Gene3D" id="1.20.1060.10">
    <property type="entry name" value="Taq DNA Polymerase, Chain T, domain 4"/>
    <property type="match status" value="1"/>
</dbReference>
<evidence type="ECO:0000256" key="2">
    <source>
        <dbReference type="ARBA" id="ARBA00011541"/>
    </source>
</evidence>
<comment type="similarity">
    <text evidence="1">Belongs to the DNA polymerase type-A family.</text>
</comment>
<comment type="subunit">
    <text evidence="2">Single-chain monomer with multiple functions.</text>
</comment>
<feature type="domain" description="DNA-directed DNA polymerase family A palm" evidence="11">
    <location>
        <begin position="492"/>
        <end position="692"/>
    </location>
</feature>
<keyword evidence="13" id="KW-1185">Reference proteome</keyword>
<evidence type="ECO:0000256" key="9">
    <source>
        <dbReference type="ARBA" id="ARBA00023125"/>
    </source>
</evidence>
<dbReference type="PROSITE" id="PS00447">
    <property type="entry name" value="DNA_POLYMERASE_A"/>
    <property type="match status" value="1"/>
</dbReference>
<dbReference type="InterPro" id="IPR038720">
    <property type="entry name" value="YprB_RNase_H-like_dom"/>
</dbReference>
<keyword evidence="9" id="KW-0238">DNA-binding</keyword>
<evidence type="ECO:0000256" key="10">
    <source>
        <dbReference type="ARBA" id="ARBA00049244"/>
    </source>
</evidence>
<evidence type="ECO:0000256" key="8">
    <source>
        <dbReference type="ARBA" id="ARBA00022932"/>
    </source>
</evidence>
<keyword evidence="8" id="KW-0239">DNA-directed DNA polymerase</keyword>
<name>A0A4Z0F7G2_9GAMM</name>
<dbReference type="InterPro" id="IPR012337">
    <property type="entry name" value="RNaseH-like_sf"/>
</dbReference>
<organism evidence="12 13">
    <name type="scientific">Candidatus Macondimonas diazotrophica</name>
    <dbReference type="NCBI Taxonomy" id="2305248"/>
    <lineage>
        <taxon>Bacteria</taxon>
        <taxon>Pseudomonadati</taxon>
        <taxon>Pseudomonadota</taxon>
        <taxon>Gammaproteobacteria</taxon>
        <taxon>Chromatiales</taxon>
        <taxon>Ectothiorhodospiraceae</taxon>
        <taxon>Candidatus Macondimonas</taxon>
    </lineage>
</organism>
<comment type="catalytic activity">
    <reaction evidence="10">
        <text>DNA(n) + a 2'-deoxyribonucleoside 5'-triphosphate = DNA(n+1) + diphosphate</text>
        <dbReference type="Rhea" id="RHEA:22508"/>
        <dbReference type="Rhea" id="RHEA-COMP:17339"/>
        <dbReference type="Rhea" id="RHEA-COMP:17340"/>
        <dbReference type="ChEBI" id="CHEBI:33019"/>
        <dbReference type="ChEBI" id="CHEBI:61560"/>
        <dbReference type="ChEBI" id="CHEBI:173112"/>
        <dbReference type="EC" id="2.7.7.7"/>
    </reaction>
</comment>
<sequence>MIKTAIFDLEADGLNPTRIHCLHIRDRERGRTYRFRQNKYENTIEHGIALLEEAEVLVAHNGLGFDVPVLERLYDFDPIGRHYDTLVMSRMVFANIKESDYKLWKRGKFRSNLDPHEVFRGELIGTHGLEAWGIRLGKFKGDYAKIREAEAKAAGLTDPDDISQYVWGEWNQDMDDYCVGDLDVTEALLDHIEAEDWSPQSTRIEHRVHDLMCRQEDYGVPFNVEGAEKLDHNLREEHRKLSDQAVEHFGIWHKPAKFYRIDRNNKPREEFGEDGTRKWWAEVTVSKKTIKYKDPAKPNRTEGAAFCPIKLMEFNPNSRPQIIDRLQTIYDWEHDPEQVTEKGNPKVNDEVLRGLAPRIPICHSLAETFYYKKRLGQLTDGKNALLRKVDFRTGLIHGRVNAGGAQTGRATHSNPNLAQVPKVKAKKISDGAIKVTGRVYLDEDDGILGVYDDVAIISVDHPDVVDIHGNTALLRGRTGDHGWDFRDLFGTSFLTKQVVANPDDWTQVGADLSGIELRMLGQLLAEFDNGEYIRLLLEDDIHTVHQHAAGLDSRDKAKTLIYALVYGAGDEKLGSIIDPLANRAEQARIGAEARRKLMTRLPALAKAIKKVQKQAKLSGYLWGLDKRKLYVRGMHSALNTQLQSNGALVAKVWNLMVEDMLDEEGLRQGWDGDVVPMLWVHDEIQYAARKECAELVSDCMVEAAYCAGEYFDFKVPTPAESKIGPTWAYTH</sequence>
<evidence type="ECO:0000313" key="13">
    <source>
        <dbReference type="Proteomes" id="UP000297890"/>
    </source>
</evidence>
<keyword evidence="7" id="KW-0235">DNA replication</keyword>
<dbReference type="GO" id="GO:0003677">
    <property type="term" value="F:DNA binding"/>
    <property type="evidence" value="ECO:0007669"/>
    <property type="project" value="UniProtKB-KW"/>
</dbReference>
<dbReference type="InterPro" id="IPR036397">
    <property type="entry name" value="RNaseH_sf"/>
</dbReference>
<dbReference type="SMART" id="SM00482">
    <property type="entry name" value="POLAc"/>
    <property type="match status" value="1"/>
</dbReference>
<dbReference type="Gene3D" id="3.30.420.10">
    <property type="entry name" value="Ribonuclease H-like superfamily/Ribonuclease H"/>
    <property type="match status" value="1"/>
</dbReference>
<dbReference type="Gene3D" id="3.30.70.370">
    <property type="match status" value="2"/>
</dbReference>
<evidence type="ECO:0000256" key="4">
    <source>
        <dbReference type="ARBA" id="ARBA00020311"/>
    </source>
</evidence>
<dbReference type="PANTHER" id="PTHR10133">
    <property type="entry name" value="DNA POLYMERASE I"/>
    <property type="match status" value="1"/>
</dbReference>
<dbReference type="GO" id="GO:0006302">
    <property type="term" value="P:double-strand break repair"/>
    <property type="evidence" value="ECO:0007669"/>
    <property type="project" value="TreeGrafter"/>
</dbReference>
<dbReference type="OrthoDB" id="5465413at2"/>
<dbReference type="InterPro" id="IPR019760">
    <property type="entry name" value="DNA-dir_DNA_pol_A_CS"/>
</dbReference>
<dbReference type="PANTHER" id="PTHR10133:SF27">
    <property type="entry name" value="DNA POLYMERASE NU"/>
    <property type="match status" value="1"/>
</dbReference>
<accession>A0A4Z0F7G2</accession>
<dbReference type="Pfam" id="PF00476">
    <property type="entry name" value="DNA_pol_A"/>
    <property type="match status" value="2"/>
</dbReference>
<proteinExistence type="inferred from homology"/>
<comment type="caution">
    <text evidence="12">The sequence shown here is derived from an EMBL/GenBank/DDBJ whole genome shotgun (WGS) entry which is preliminary data.</text>
</comment>
<evidence type="ECO:0000256" key="3">
    <source>
        <dbReference type="ARBA" id="ARBA00012417"/>
    </source>
</evidence>
<evidence type="ECO:0000259" key="11">
    <source>
        <dbReference type="SMART" id="SM00482"/>
    </source>
</evidence>
<dbReference type="GO" id="GO:0006261">
    <property type="term" value="P:DNA-templated DNA replication"/>
    <property type="evidence" value="ECO:0007669"/>
    <property type="project" value="InterPro"/>
</dbReference>